<proteinExistence type="predicted"/>
<organism evidence="1 2">
    <name type="scientific">Gigaspora margarita</name>
    <dbReference type="NCBI Taxonomy" id="4874"/>
    <lineage>
        <taxon>Eukaryota</taxon>
        <taxon>Fungi</taxon>
        <taxon>Fungi incertae sedis</taxon>
        <taxon>Mucoromycota</taxon>
        <taxon>Glomeromycotina</taxon>
        <taxon>Glomeromycetes</taxon>
        <taxon>Diversisporales</taxon>
        <taxon>Gigasporaceae</taxon>
        <taxon>Gigaspora</taxon>
    </lineage>
</organism>
<feature type="non-terminal residue" evidence="1">
    <location>
        <position position="56"/>
    </location>
</feature>
<keyword evidence="2" id="KW-1185">Reference proteome</keyword>
<name>A0ABN7XSG3_GIGMA</name>
<accession>A0ABN7XSG3</accession>
<evidence type="ECO:0000313" key="1">
    <source>
        <dbReference type="EMBL" id="CAG8857019.1"/>
    </source>
</evidence>
<dbReference type="Proteomes" id="UP000789901">
    <property type="component" value="Unassembled WGS sequence"/>
</dbReference>
<comment type="caution">
    <text evidence="1">The sequence shown here is derived from an EMBL/GenBank/DDBJ whole genome shotgun (WGS) entry which is preliminary data.</text>
</comment>
<evidence type="ECO:0000313" key="2">
    <source>
        <dbReference type="Proteomes" id="UP000789901"/>
    </source>
</evidence>
<reference evidence="1 2" key="1">
    <citation type="submission" date="2021-06" db="EMBL/GenBank/DDBJ databases">
        <authorList>
            <person name="Kallberg Y."/>
            <person name="Tangrot J."/>
            <person name="Rosling A."/>
        </authorList>
    </citation>
    <scope>NUCLEOTIDE SEQUENCE [LARGE SCALE GENOMIC DNA]</scope>
    <source>
        <strain evidence="1 2">120-4 pot B 10/14</strain>
    </source>
</reference>
<protein>
    <submittedName>
        <fullName evidence="1">30549_t:CDS:1</fullName>
    </submittedName>
</protein>
<feature type="non-terminal residue" evidence="1">
    <location>
        <position position="1"/>
    </location>
</feature>
<dbReference type="EMBL" id="CAJVQB010166409">
    <property type="protein sequence ID" value="CAG8857019.1"/>
    <property type="molecule type" value="Genomic_DNA"/>
</dbReference>
<sequence>CISYSSPKALPSPINSMQCYKIGLEHIDQSLETNKAGYNALSSAKKLKIFVDNSSN</sequence>
<gene>
    <name evidence="1" type="ORF">GMARGA_LOCUS45840</name>
</gene>